<comment type="pathway">
    <text evidence="3">Aromatic compound metabolism; melatonin biosynthesis; melatonin from serotonin: step 1/2.</text>
</comment>
<evidence type="ECO:0000256" key="5">
    <source>
        <dbReference type="ARBA" id="ARBA00039114"/>
    </source>
</evidence>
<comment type="catalytic activity">
    <reaction evidence="9">
        <text>dopamine + acetyl-CoA = N-acetyldopamine + CoA + H(+)</text>
        <dbReference type="Rhea" id="RHEA:51388"/>
        <dbReference type="ChEBI" id="CHEBI:15378"/>
        <dbReference type="ChEBI" id="CHEBI:57287"/>
        <dbReference type="ChEBI" id="CHEBI:57288"/>
        <dbReference type="ChEBI" id="CHEBI:59905"/>
        <dbReference type="ChEBI" id="CHEBI:125678"/>
    </reaction>
    <physiologicalReaction direction="left-to-right" evidence="9">
        <dbReference type="Rhea" id="RHEA:51389"/>
    </physiologicalReaction>
</comment>
<keyword evidence="2" id="KW-0012">Acyltransferase</keyword>
<dbReference type="SMR" id="A0A0M3QSZ4"/>
<evidence type="ECO:0000256" key="2">
    <source>
        <dbReference type="ARBA" id="ARBA00023315"/>
    </source>
</evidence>
<comment type="catalytic activity">
    <reaction evidence="7">
        <text>serotonin + octadecanoyl-CoA = N-octadecanoyl-serotonin + CoA + H(+)</text>
        <dbReference type="Rhea" id="RHEA:51400"/>
        <dbReference type="ChEBI" id="CHEBI:15378"/>
        <dbReference type="ChEBI" id="CHEBI:57287"/>
        <dbReference type="ChEBI" id="CHEBI:57394"/>
        <dbReference type="ChEBI" id="CHEBI:134065"/>
        <dbReference type="ChEBI" id="CHEBI:350546"/>
    </reaction>
    <physiologicalReaction direction="left-to-right" evidence="7">
        <dbReference type="Rhea" id="RHEA:51401"/>
    </physiologicalReaction>
</comment>
<evidence type="ECO:0000256" key="7">
    <source>
        <dbReference type="ARBA" id="ARBA00050849"/>
    </source>
</evidence>
<evidence type="ECO:0000256" key="11">
    <source>
        <dbReference type="ARBA" id="ARBA00052178"/>
    </source>
</evidence>
<dbReference type="AlphaFoldDB" id="A0A0M3QSZ4"/>
<dbReference type="EMBL" id="CP012523">
    <property type="protein sequence ID" value="ALC37989.1"/>
    <property type="molecule type" value="Genomic_DNA"/>
</dbReference>
<evidence type="ECO:0000256" key="9">
    <source>
        <dbReference type="ARBA" id="ARBA00051711"/>
    </source>
</evidence>
<dbReference type="Pfam" id="PF00583">
    <property type="entry name" value="Acetyltransf_1"/>
    <property type="match status" value="1"/>
</dbReference>
<evidence type="ECO:0000256" key="10">
    <source>
        <dbReference type="ARBA" id="ARBA00051823"/>
    </source>
</evidence>
<dbReference type="InterPro" id="IPR000182">
    <property type="entry name" value="GNAT_dom"/>
</dbReference>
<comment type="catalytic activity">
    <reaction evidence="11">
        <text>serotonin + hexadecanoyl-CoA = N-hexadecanoyl-serotonin + CoA + H(+)</text>
        <dbReference type="Rhea" id="RHEA:51384"/>
        <dbReference type="ChEBI" id="CHEBI:15378"/>
        <dbReference type="ChEBI" id="CHEBI:57287"/>
        <dbReference type="ChEBI" id="CHEBI:57379"/>
        <dbReference type="ChEBI" id="CHEBI:134059"/>
        <dbReference type="ChEBI" id="CHEBI:350546"/>
    </reaction>
    <physiologicalReaction direction="left-to-right" evidence="11">
        <dbReference type="Rhea" id="RHEA:51385"/>
    </physiologicalReaction>
</comment>
<dbReference type="GO" id="GO:0004059">
    <property type="term" value="F:aralkylamine N-acetyltransferase activity"/>
    <property type="evidence" value="ECO:0007669"/>
    <property type="project" value="UniProtKB-EC"/>
</dbReference>
<dbReference type="PANTHER" id="PTHR20905">
    <property type="entry name" value="N-ACETYLTRANSFERASE-RELATED"/>
    <property type="match status" value="1"/>
</dbReference>
<evidence type="ECO:0000256" key="8">
    <source>
        <dbReference type="ARBA" id="ARBA00051284"/>
    </source>
</evidence>
<sequence>MKHFDTKDGIHIRFMDMVDYEQVKIFLRNHYYNAEPLAASSDEELREVKAEVQSVLKYIKQGISLVAIDETDSEERIVGCTVAATMHAGDYLRRLKESPDDAEHSDWRSTIELFDKVIAEGNPFERYGVNKLLLFDMIAVDARMRGKGIGARLATAQMELGRKQGFEVMVAICTSFYSARQLSGLGMECIYELAYADYLDANGSVLFELPAPHTHIRLLSIGL</sequence>
<evidence type="ECO:0000256" key="12">
    <source>
        <dbReference type="ARBA" id="ARBA00052335"/>
    </source>
</evidence>
<dbReference type="Proteomes" id="UP000494163">
    <property type="component" value="Chromosome 2L"/>
</dbReference>
<dbReference type="Gene3D" id="3.40.630.30">
    <property type="match status" value="1"/>
</dbReference>
<keyword evidence="1" id="KW-0808">Transferase</keyword>
<evidence type="ECO:0000313" key="15">
    <source>
        <dbReference type="EMBL" id="ALC37989.1"/>
    </source>
</evidence>
<dbReference type="PANTHER" id="PTHR20905:SF1">
    <property type="entry name" value="AT07410P-RELATED"/>
    <property type="match status" value="1"/>
</dbReference>
<comment type="catalytic activity">
    <reaction evidence="13">
        <text>serotonin + acetyl-CoA = N-acetylserotonin + CoA + H(+)</text>
        <dbReference type="Rhea" id="RHEA:25217"/>
        <dbReference type="ChEBI" id="CHEBI:15378"/>
        <dbReference type="ChEBI" id="CHEBI:17697"/>
        <dbReference type="ChEBI" id="CHEBI:57287"/>
        <dbReference type="ChEBI" id="CHEBI:57288"/>
        <dbReference type="ChEBI" id="CHEBI:350546"/>
        <dbReference type="EC" id="2.3.1.87"/>
    </reaction>
    <physiologicalReaction direction="left-to-right" evidence="13">
        <dbReference type="Rhea" id="RHEA:25218"/>
    </physiologicalReaction>
</comment>
<evidence type="ECO:0000256" key="3">
    <source>
        <dbReference type="ARBA" id="ARBA00037926"/>
    </source>
</evidence>
<protein>
    <recommendedName>
        <fullName evidence="5">aralkylamine N-acetyltransferase</fullName>
        <ecNumber evidence="5">2.3.1.87</ecNumber>
    </recommendedName>
</protein>
<proteinExistence type="inferred from homology"/>
<name>A0A0M3QSZ4_DROBS</name>
<dbReference type="EC" id="2.3.1.87" evidence="5"/>
<organism evidence="15 16">
    <name type="scientific">Drosophila busckii</name>
    <name type="common">Fruit fly</name>
    <dbReference type="NCBI Taxonomy" id="30019"/>
    <lineage>
        <taxon>Eukaryota</taxon>
        <taxon>Metazoa</taxon>
        <taxon>Ecdysozoa</taxon>
        <taxon>Arthropoda</taxon>
        <taxon>Hexapoda</taxon>
        <taxon>Insecta</taxon>
        <taxon>Pterygota</taxon>
        <taxon>Neoptera</taxon>
        <taxon>Endopterygota</taxon>
        <taxon>Diptera</taxon>
        <taxon>Brachycera</taxon>
        <taxon>Muscomorpha</taxon>
        <taxon>Ephydroidea</taxon>
        <taxon>Drosophilidae</taxon>
        <taxon>Drosophila</taxon>
    </lineage>
</organism>
<evidence type="ECO:0000256" key="13">
    <source>
        <dbReference type="ARBA" id="ARBA00052491"/>
    </source>
</evidence>
<dbReference type="InterPro" id="IPR016181">
    <property type="entry name" value="Acyl_CoA_acyltransferase"/>
</dbReference>
<gene>
    <name evidence="15" type="ORF">Dbus_chr2Lg74</name>
</gene>
<dbReference type="SUPFAM" id="SSF55729">
    <property type="entry name" value="Acyl-CoA N-acyltransferases (Nat)"/>
    <property type="match status" value="1"/>
</dbReference>
<comment type="catalytic activity">
    <reaction evidence="12">
        <text>dopamine + hexadecanoyl-CoA = N-hexadecanoyl-dopamine + CoA + H(+)</text>
        <dbReference type="Rhea" id="RHEA:51376"/>
        <dbReference type="ChEBI" id="CHEBI:15378"/>
        <dbReference type="ChEBI" id="CHEBI:57287"/>
        <dbReference type="ChEBI" id="CHEBI:57379"/>
        <dbReference type="ChEBI" id="CHEBI:59905"/>
        <dbReference type="ChEBI" id="CHEBI:134058"/>
    </reaction>
    <physiologicalReaction direction="left-to-right" evidence="12">
        <dbReference type="Rhea" id="RHEA:51377"/>
    </physiologicalReaction>
</comment>
<comment type="catalytic activity">
    <reaction evidence="6">
        <text>dopamine + (9Z)-octadecenoyl-CoA = N-(9Z-octadecanoyl)-dopamine + CoA + H(+)</text>
        <dbReference type="Rhea" id="RHEA:51380"/>
        <dbReference type="ChEBI" id="CHEBI:15378"/>
        <dbReference type="ChEBI" id="CHEBI:31883"/>
        <dbReference type="ChEBI" id="CHEBI:57287"/>
        <dbReference type="ChEBI" id="CHEBI:57387"/>
        <dbReference type="ChEBI" id="CHEBI:59905"/>
    </reaction>
    <physiologicalReaction direction="left-to-right" evidence="6">
        <dbReference type="Rhea" id="RHEA:51381"/>
    </physiologicalReaction>
</comment>
<comment type="catalytic activity">
    <reaction evidence="8">
        <text>serotonin + (5Z,8Z,11Z,14Z)-eicosatetraenoyl-CoA = N-[(5Z,8Z,11Z,14Z)-eicosatetraenoyl]-serotonin + CoA + H(+)</text>
        <dbReference type="Rhea" id="RHEA:51396"/>
        <dbReference type="ChEBI" id="CHEBI:15378"/>
        <dbReference type="ChEBI" id="CHEBI:57287"/>
        <dbReference type="ChEBI" id="CHEBI:57368"/>
        <dbReference type="ChEBI" id="CHEBI:132255"/>
        <dbReference type="ChEBI" id="CHEBI:350546"/>
    </reaction>
    <physiologicalReaction direction="left-to-right" evidence="8">
        <dbReference type="Rhea" id="RHEA:51397"/>
    </physiologicalReaction>
</comment>
<evidence type="ECO:0000256" key="6">
    <source>
        <dbReference type="ARBA" id="ARBA00050189"/>
    </source>
</evidence>
<dbReference type="FunFam" id="3.40.630.30:FF:000046">
    <property type="entry name" value="Dopamine N-acetyltransferase"/>
    <property type="match status" value="1"/>
</dbReference>
<reference evidence="15 16" key="1">
    <citation type="submission" date="2015-08" db="EMBL/GenBank/DDBJ databases">
        <title>Ancestral chromatin configuration constrains chromatin evolution on differentiating sex chromosomes in Drosophila.</title>
        <authorList>
            <person name="Zhou Q."/>
            <person name="Bachtrog D."/>
        </authorList>
    </citation>
    <scope>NUCLEOTIDE SEQUENCE [LARGE SCALE GENOMIC DNA]</scope>
    <source>
        <tissue evidence="15">Whole larvae</tissue>
    </source>
</reference>
<evidence type="ECO:0000256" key="4">
    <source>
        <dbReference type="ARBA" id="ARBA00038182"/>
    </source>
</evidence>
<evidence type="ECO:0000259" key="14">
    <source>
        <dbReference type="Pfam" id="PF00583"/>
    </source>
</evidence>
<comment type="similarity">
    <text evidence="4">Belongs to the acetyltransferase family. AANAT subfamily.</text>
</comment>
<accession>A0A0M3QSZ4</accession>
<evidence type="ECO:0000256" key="1">
    <source>
        <dbReference type="ARBA" id="ARBA00022679"/>
    </source>
</evidence>
<dbReference type="OMA" id="YMLGVDT"/>
<dbReference type="STRING" id="30019.A0A0M3QSZ4"/>
<evidence type="ECO:0000313" key="16">
    <source>
        <dbReference type="Proteomes" id="UP000494163"/>
    </source>
</evidence>
<dbReference type="OrthoDB" id="8113373at2759"/>
<keyword evidence="16" id="KW-1185">Reference proteome</keyword>
<comment type="catalytic activity">
    <reaction evidence="10">
        <text>serotonin + (9Z)-octadecenoyl-CoA = N-(9Z-octadecenoyl)-serotonin + CoA + H(+)</text>
        <dbReference type="Rhea" id="RHEA:51392"/>
        <dbReference type="ChEBI" id="CHEBI:15378"/>
        <dbReference type="ChEBI" id="CHEBI:57287"/>
        <dbReference type="ChEBI" id="CHEBI:57387"/>
        <dbReference type="ChEBI" id="CHEBI:134064"/>
        <dbReference type="ChEBI" id="CHEBI:350546"/>
    </reaction>
    <physiologicalReaction direction="left-to-right" evidence="10">
        <dbReference type="Rhea" id="RHEA:51393"/>
    </physiologicalReaction>
</comment>
<feature type="domain" description="N-acetyltransferase" evidence="14">
    <location>
        <begin position="136"/>
        <end position="172"/>
    </location>
</feature>